<evidence type="ECO:0000313" key="3">
    <source>
        <dbReference type="Proteomes" id="UP001207742"/>
    </source>
</evidence>
<keyword evidence="1" id="KW-1133">Transmembrane helix</keyword>
<organism evidence="2 3">
    <name type="scientific">Chitinophaga nivalis</name>
    <dbReference type="NCBI Taxonomy" id="2991709"/>
    <lineage>
        <taxon>Bacteria</taxon>
        <taxon>Pseudomonadati</taxon>
        <taxon>Bacteroidota</taxon>
        <taxon>Chitinophagia</taxon>
        <taxon>Chitinophagales</taxon>
        <taxon>Chitinophagaceae</taxon>
        <taxon>Chitinophaga</taxon>
    </lineage>
</organism>
<dbReference type="RefSeq" id="WP_264734479.1">
    <property type="nucleotide sequence ID" value="NZ_JAPDNS010000002.1"/>
</dbReference>
<dbReference type="EMBL" id="JAPDNS010000002">
    <property type="protein sequence ID" value="MCW3487673.1"/>
    <property type="molecule type" value="Genomic_DNA"/>
</dbReference>
<feature type="transmembrane region" description="Helical" evidence="1">
    <location>
        <begin position="48"/>
        <end position="66"/>
    </location>
</feature>
<sequence>MEENFLRKMNLDTLGIGASLLCAVHCALLPLVLTMLPLLGAALPENEWLEYALLSGSFVIGCLALGRGYFRHHRRIRPLLLFSAGFVLLVCGHFIAPADGWEPLPIAIGALMIIAAHLLNLRGCKQCAVHKGAPVAK</sequence>
<keyword evidence="1" id="KW-0472">Membrane</keyword>
<reference evidence="2 3" key="1">
    <citation type="submission" date="2022-10" db="EMBL/GenBank/DDBJ databases">
        <title>Chitinophaga nivalis PC15 sp. nov., isolated from Pyeongchang county, South Korea.</title>
        <authorList>
            <person name="Trinh H.N."/>
        </authorList>
    </citation>
    <scope>NUCLEOTIDE SEQUENCE [LARGE SCALE GENOMIC DNA]</scope>
    <source>
        <strain evidence="2 3">PC14</strain>
    </source>
</reference>
<evidence type="ECO:0000313" key="2">
    <source>
        <dbReference type="EMBL" id="MCW3487673.1"/>
    </source>
</evidence>
<dbReference type="Proteomes" id="UP001207742">
    <property type="component" value="Unassembled WGS sequence"/>
</dbReference>
<feature type="transmembrane region" description="Helical" evidence="1">
    <location>
        <begin position="12"/>
        <end position="36"/>
    </location>
</feature>
<evidence type="ECO:0000256" key="1">
    <source>
        <dbReference type="SAM" id="Phobius"/>
    </source>
</evidence>
<feature type="transmembrane region" description="Helical" evidence="1">
    <location>
        <begin position="104"/>
        <end position="121"/>
    </location>
</feature>
<dbReference type="InterPro" id="IPR004891">
    <property type="entry name" value="Mercury-R_MerC"/>
</dbReference>
<dbReference type="Pfam" id="PF03203">
    <property type="entry name" value="MerC"/>
    <property type="match status" value="1"/>
</dbReference>
<name>A0ABT3IUP6_9BACT</name>
<comment type="caution">
    <text evidence="2">The sequence shown here is derived from an EMBL/GenBank/DDBJ whole genome shotgun (WGS) entry which is preliminary data.</text>
</comment>
<keyword evidence="1" id="KW-0812">Transmembrane</keyword>
<keyword evidence="3" id="KW-1185">Reference proteome</keyword>
<protein>
    <submittedName>
        <fullName evidence="2">MerC domain-containing protein</fullName>
    </submittedName>
</protein>
<feature type="transmembrane region" description="Helical" evidence="1">
    <location>
        <begin position="78"/>
        <end position="98"/>
    </location>
</feature>
<proteinExistence type="predicted"/>
<accession>A0ABT3IUP6</accession>
<gene>
    <name evidence="2" type="ORF">OL497_27490</name>
</gene>